<organism evidence="2 3">
    <name type="scientific">Fusarium xylarioides</name>
    <dbReference type="NCBI Taxonomy" id="221167"/>
    <lineage>
        <taxon>Eukaryota</taxon>
        <taxon>Fungi</taxon>
        <taxon>Dikarya</taxon>
        <taxon>Ascomycota</taxon>
        <taxon>Pezizomycotina</taxon>
        <taxon>Sordariomycetes</taxon>
        <taxon>Hypocreomycetidae</taxon>
        <taxon>Hypocreales</taxon>
        <taxon>Nectriaceae</taxon>
        <taxon>Fusarium</taxon>
        <taxon>Fusarium fujikuroi species complex</taxon>
    </lineage>
</organism>
<reference evidence="2" key="2">
    <citation type="submission" date="2020-10" db="EMBL/GenBank/DDBJ databases">
        <authorList>
            <person name="Peck L.D."/>
            <person name="Nowell R.W."/>
            <person name="Flood J."/>
            <person name="Ryan M.J."/>
            <person name="Barraclough T.G."/>
        </authorList>
    </citation>
    <scope>NUCLEOTIDE SEQUENCE</scope>
    <source>
        <strain evidence="2">IMI 127659i</strain>
    </source>
</reference>
<dbReference type="EMBL" id="JADFTT010000482">
    <property type="protein sequence ID" value="KAG5761071.1"/>
    <property type="molecule type" value="Genomic_DNA"/>
</dbReference>
<sequence length="322" mass="35762">MPRPGPPKYISRIISKKHNPGGRDENIAWLNERWEGLDWIPADVQAVLEKAKIGRNVLRGLKAISELAMEKNIRLTSLWEPGGCLRDVVQAGATTKNGQEQASQTLAPFQEPSAARLPVLDFNSCRSRRRQHFIASASANTYTGSKKGADCKEEAPKDEAVASQLRSLSLSPPTKQRHPSPVHDTSTEHELRDPPRGTKRLVEDNEEELLNPPPKKSQRVAVKKALWSTSPYQMGSGHPELDAALAAKDEAEKALLDLVHRNGSMAVSQAQKVQTRLRKLEAEETFHQLYARLHRPSQPLVGTGNVKRPSMLALYEHAQKEA</sequence>
<evidence type="ECO:0000313" key="2">
    <source>
        <dbReference type="EMBL" id="KAG5761071.1"/>
    </source>
</evidence>
<gene>
    <name evidence="2" type="ORF">H9Q72_010817</name>
</gene>
<name>A0A9P7KXL6_9HYPO</name>
<feature type="region of interest" description="Disordered" evidence="1">
    <location>
        <begin position="142"/>
        <end position="198"/>
    </location>
</feature>
<feature type="compositionally biased region" description="Basic and acidic residues" evidence="1">
    <location>
        <begin position="185"/>
        <end position="198"/>
    </location>
</feature>
<feature type="compositionally biased region" description="Polar residues" evidence="1">
    <location>
        <begin position="164"/>
        <end position="174"/>
    </location>
</feature>
<comment type="caution">
    <text evidence="2">The sequence shown here is derived from an EMBL/GenBank/DDBJ whole genome shotgun (WGS) entry which is preliminary data.</text>
</comment>
<keyword evidence="3" id="KW-1185">Reference proteome</keyword>
<reference evidence="2" key="1">
    <citation type="journal article" date="2020" name="bioRxiv">
        <title>Historical genomics reveals the evolutionary mechanisms behind multiple outbreaks of the host-specific coffee wilt pathogen Fusarium xylarioides.</title>
        <authorList>
            <person name="Peck D."/>
            <person name="Nowell R.W."/>
            <person name="Flood J."/>
            <person name="Ryan M.J."/>
            <person name="Barraclough T.G."/>
        </authorList>
    </citation>
    <scope>NUCLEOTIDE SEQUENCE</scope>
    <source>
        <strain evidence="2">IMI 127659i</strain>
    </source>
</reference>
<feature type="compositionally biased region" description="Basic and acidic residues" evidence="1">
    <location>
        <begin position="147"/>
        <end position="160"/>
    </location>
</feature>
<dbReference type="OrthoDB" id="5061653at2759"/>
<protein>
    <submittedName>
        <fullName evidence="2">Uncharacterized protein</fullName>
    </submittedName>
</protein>
<dbReference type="Proteomes" id="UP000750502">
    <property type="component" value="Unassembled WGS sequence"/>
</dbReference>
<proteinExistence type="predicted"/>
<evidence type="ECO:0000313" key="3">
    <source>
        <dbReference type="Proteomes" id="UP000750502"/>
    </source>
</evidence>
<evidence type="ECO:0000256" key="1">
    <source>
        <dbReference type="SAM" id="MobiDB-lite"/>
    </source>
</evidence>
<dbReference type="AlphaFoldDB" id="A0A9P7KXL6"/>
<accession>A0A9P7KXL6</accession>